<evidence type="ECO:0000313" key="3">
    <source>
        <dbReference type="Proteomes" id="UP001141253"/>
    </source>
</evidence>
<feature type="region of interest" description="Disordered" evidence="1">
    <location>
        <begin position="1"/>
        <end position="31"/>
    </location>
</feature>
<sequence length="115" mass="13227">MTYEPSLSFPLLHNPQPHTPNSPPPGRSHRLTESLLAPQGREQDLIFSTESGHLLLLSPGIARLILIGDNPTNFSDSSSLAYRKREMREFRRRLRFKRMSNLVRTEIRLCAREGF</sequence>
<dbReference type="Proteomes" id="UP001141253">
    <property type="component" value="Chromosome 8"/>
</dbReference>
<organism evidence="2 3">
    <name type="scientific">Salix suchowensis</name>
    <dbReference type="NCBI Taxonomy" id="1278906"/>
    <lineage>
        <taxon>Eukaryota</taxon>
        <taxon>Viridiplantae</taxon>
        <taxon>Streptophyta</taxon>
        <taxon>Embryophyta</taxon>
        <taxon>Tracheophyta</taxon>
        <taxon>Spermatophyta</taxon>
        <taxon>Magnoliopsida</taxon>
        <taxon>eudicotyledons</taxon>
        <taxon>Gunneridae</taxon>
        <taxon>Pentapetalae</taxon>
        <taxon>rosids</taxon>
        <taxon>fabids</taxon>
        <taxon>Malpighiales</taxon>
        <taxon>Salicaceae</taxon>
        <taxon>Saliceae</taxon>
        <taxon>Salix</taxon>
    </lineage>
</organism>
<name>A0ABQ9A699_9ROSI</name>
<gene>
    <name evidence="2" type="ORF">OIU77_012860</name>
</gene>
<keyword evidence="3" id="KW-1185">Reference proteome</keyword>
<feature type="compositionally biased region" description="Pro residues" evidence="1">
    <location>
        <begin position="17"/>
        <end position="26"/>
    </location>
</feature>
<comment type="caution">
    <text evidence="2">The sequence shown here is derived from an EMBL/GenBank/DDBJ whole genome shotgun (WGS) entry which is preliminary data.</text>
</comment>
<dbReference type="EMBL" id="JAPFFI010000023">
    <property type="protein sequence ID" value="KAJ6323108.1"/>
    <property type="molecule type" value="Genomic_DNA"/>
</dbReference>
<accession>A0ABQ9A699</accession>
<reference evidence="2" key="1">
    <citation type="submission" date="2022-10" db="EMBL/GenBank/DDBJ databases">
        <authorList>
            <person name="Hyden B.L."/>
            <person name="Feng K."/>
            <person name="Yates T."/>
            <person name="Jawdy S."/>
            <person name="Smart L.B."/>
            <person name="Muchero W."/>
        </authorList>
    </citation>
    <scope>NUCLEOTIDE SEQUENCE</scope>
    <source>
        <tissue evidence="2">Shoot tip</tissue>
    </source>
</reference>
<reference evidence="2" key="2">
    <citation type="journal article" date="2023" name="Int. J. Mol. Sci.">
        <title>De Novo Assembly and Annotation of 11 Diverse Shrub Willow (Salix) Genomes Reveals Novel Gene Organization in Sex-Linked Regions.</title>
        <authorList>
            <person name="Hyden B."/>
            <person name="Feng K."/>
            <person name="Yates T.B."/>
            <person name="Jawdy S."/>
            <person name="Cereghino C."/>
            <person name="Smart L.B."/>
            <person name="Muchero W."/>
        </authorList>
    </citation>
    <scope>NUCLEOTIDE SEQUENCE</scope>
    <source>
        <tissue evidence="2">Shoot tip</tissue>
    </source>
</reference>
<evidence type="ECO:0000256" key="1">
    <source>
        <dbReference type="SAM" id="MobiDB-lite"/>
    </source>
</evidence>
<proteinExistence type="predicted"/>
<evidence type="ECO:0000313" key="2">
    <source>
        <dbReference type="EMBL" id="KAJ6323108.1"/>
    </source>
</evidence>
<protein>
    <submittedName>
        <fullName evidence="2">Uncharacterized protein</fullName>
    </submittedName>
</protein>